<dbReference type="OrthoDB" id="6110747at2759"/>
<dbReference type="Proteomes" id="UP000683360">
    <property type="component" value="Unassembled WGS sequence"/>
</dbReference>
<protein>
    <submittedName>
        <fullName evidence="2">Uncharacterized protein</fullName>
    </submittedName>
</protein>
<reference evidence="2" key="1">
    <citation type="submission" date="2021-03" db="EMBL/GenBank/DDBJ databases">
        <authorList>
            <person name="Bekaert M."/>
        </authorList>
    </citation>
    <scope>NUCLEOTIDE SEQUENCE</scope>
</reference>
<dbReference type="AlphaFoldDB" id="A0A8S3RRZ0"/>
<sequence>MKFSDVTKRRVRAFNVVENRLSKYRINYYNRQAELEFNRVQRQKETLLVKMKKLMAYKVVAKHHNISNAKDYNAALNEDRSPRKIQKEIKEMIKQISPQYVREKRAKEKIDEARRLCDDVIHQNRKQIDVIYPPPKQWQPYRDQDEDDSRSDVSTPASAPPVMNAEMRMRRLTLPQNRRTVGVSRAYVMEKSNLGEKLEKEKTVMELPQQKETLVSETKTSDEEPKPELPPVIVRRSSLKDDVLPKQKTKRLEKPNYELAPVSLNKKIKKELDIR</sequence>
<name>A0A8S3RRZ0_MYTED</name>
<evidence type="ECO:0000313" key="3">
    <source>
        <dbReference type="Proteomes" id="UP000683360"/>
    </source>
</evidence>
<evidence type="ECO:0000256" key="1">
    <source>
        <dbReference type="SAM" id="MobiDB-lite"/>
    </source>
</evidence>
<comment type="caution">
    <text evidence="2">The sequence shown here is derived from an EMBL/GenBank/DDBJ whole genome shotgun (WGS) entry which is preliminary data.</text>
</comment>
<organism evidence="2 3">
    <name type="scientific">Mytilus edulis</name>
    <name type="common">Blue mussel</name>
    <dbReference type="NCBI Taxonomy" id="6550"/>
    <lineage>
        <taxon>Eukaryota</taxon>
        <taxon>Metazoa</taxon>
        <taxon>Spiralia</taxon>
        <taxon>Lophotrochozoa</taxon>
        <taxon>Mollusca</taxon>
        <taxon>Bivalvia</taxon>
        <taxon>Autobranchia</taxon>
        <taxon>Pteriomorphia</taxon>
        <taxon>Mytilida</taxon>
        <taxon>Mytiloidea</taxon>
        <taxon>Mytilidae</taxon>
        <taxon>Mytilinae</taxon>
        <taxon>Mytilus</taxon>
    </lineage>
</organism>
<accession>A0A8S3RRZ0</accession>
<gene>
    <name evidence="2" type="ORF">MEDL_23772</name>
</gene>
<keyword evidence="3" id="KW-1185">Reference proteome</keyword>
<dbReference type="EMBL" id="CAJPWZ010001207">
    <property type="protein sequence ID" value="CAG2209651.1"/>
    <property type="molecule type" value="Genomic_DNA"/>
</dbReference>
<feature type="region of interest" description="Disordered" evidence="1">
    <location>
        <begin position="132"/>
        <end position="160"/>
    </location>
</feature>
<evidence type="ECO:0000313" key="2">
    <source>
        <dbReference type="EMBL" id="CAG2209651.1"/>
    </source>
</evidence>
<feature type="region of interest" description="Disordered" evidence="1">
    <location>
        <begin position="212"/>
        <end position="232"/>
    </location>
</feature>
<proteinExistence type="predicted"/>